<dbReference type="InterPro" id="IPR047859">
    <property type="entry name" value="Ribosomal_bL17_CS"/>
</dbReference>
<dbReference type="Gene3D" id="3.90.1030.10">
    <property type="entry name" value="Ribosomal protein L17"/>
    <property type="match status" value="1"/>
</dbReference>
<dbReference type="PANTHER" id="PTHR14413:SF16">
    <property type="entry name" value="LARGE RIBOSOMAL SUBUNIT PROTEIN BL17M"/>
    <property type="match status" value="1"/>
</dbReference>
<dbReference type="GO" id="GO:0006412">
    <property type="term" value="P:translation"/>
    <property type="evidence" value="ECO:0007669"/>
    <property type="project" value="UniProtKB-UniRule"/>
</dbReference>
<reference evidence="6 7" key="1">
    <citation type="journal article" date="2018" name="Environ. Microbiol.">
        <title>Isolation and genomic characterization of Novimethylophilus kurashikiensis gen. nov. sp. nov., a new lanthanide-dependent methylotrophic species of Methylophilaceae.</title>
        <authorList>
            <person name="Lv H."/>
            <person name="Sahin N."/>
            <person name="Tani A."/>
        </authorList>
    </citation>
    <scope>NUCLEOTIDE SEQUENCE [LARGE SCALE GENOMIC DNA]</scope>
    <source>
        <strain evidence="6 7">La2-4</strain>
    </source>
</reference>
<comment type="caution">
    <text evidence="6">The sequence shown here is derived from an EMBL/GenBank/DDBJ whole genome shotgun (WGS) entry which is preliminary data.</text>
</comment>
<keyword evidence="7" id="KW-1185">Reference proteome</keyword>
<name>A0A2R5FCK2_9PROT</name>
<evidence type="ECO:0000256" key="3">
    <source>
        <dbReference type="ARBA" id="ARBA00023274"/>
    </source>
</evidence>
<dbReference type="OrthoDB" id="9809073at2"/>
<dbReference type="FunFam" id="3.90.1030.10:FF:000001">
    <property type="entry name" value="50S ribosomal protein L17"/>
    <property type="match status" value="1"/>
</dbReference>
<comment type="similarity">
    <text evidence="1 4 5">Belongs to the bacterial ribosomal protein bL17 family.</text>
</comment>
<sequence>MRHRVSNRKLNRTTSHRMAMFRNMANSLLRHEVIKTTLPKAKELRKIAEPLITLSKNGSLSNRRLAFDRTRDREIVVKLFNELGPRYANRNGGYLRILKCGFRVGDNAPMALVELVDRPEVDTEAVAV</sequence>
<evidence type="ECO:0000313" key="7">
    <source>
        <dbReference type="Proteomes" id="UP000245081"/>
    </source>
</evidence>
<keyword evidence="3 4" id="KW-0687">Ribonucleoprotein</keyword>
<proteinExistence type="inferred from homology"/>
<dbReference type="AlphaFoldDB" id="A0A2R5FCK2"/>
<evidence type="ECO:0000256" key="4">
    <source>
        <dbReference type="HAMAP-Rule" id="MF_01368"/>
    </source>
</evidence>
<accession>A0A2R5FCK2</accession>
<evidence type="ECO:0000256" key="5">
    <source>
        <dbReference type="RuleBase" id="RU000660"/>
    </source>
</evidence>
<dbReference type="PANTHER" id="PTHR14413">
    <property type="entry name" value="RIBOSOMAL PROTEIN L17"/>
    <property type="match status" value="1"/>
</dbReference>
<dbReference type="InterPro" id="IPR036373">
    <property type="entry name" value="Ribosomal_bL17_sf"/>
</dbReference>
<dbReference type="EMBL" id="BDOQ01000018">
    <property type="protein sequence ID" value="GBG15288.1"/>
    <property type="molecule type" value="Genomic_DNA"/>
</dbReference>
<evidence type="ECO:0000256" key="1">
    <source>
        <dbReference type="ARBA" id="ARBA00008777"/>
    </source>
</evidence>
<organism evidence="6 7">
    <name type="scientific">Novimethylophilus kurashikiensis</name>
    <dbReference type="NCBI Taxonomy" id="1825523"/>
    <lineage>
        <taxon>Bacteria</taxon>
        <taxon>Pseudomonadati</taxon>
        <taxon>Pseudomonadota</taxon>
        <taxon>Betaproteobacteria</taxon>
        <taxon>Nitrosomonadales</taxon>
        <taxon>Methylophilaceae</taxon>
        <taxon>Novimethylophilus</taxon>
    </lineage>
</organism>
<dbReference type="InterPro" id="IPR000456">
    <property type="entry name" value="Ribosomal_bL17"/>
</dbReference>
<dbReference type="HAMAP" id="MF_01368">
    <property type="entry name" value="Ribosomal_bL17"/>
    <property type="match status" value="1"/>
</dbReference>
<keyword evidence="2 4" id="KW-0689">Ribosomal protein</keyword>
<dbReference type="Pfam" id="PF01196">
    <property type="entry name" value="Ribosomal_L17"/>
    <property type="match status" value="1"/>
</dbReference>
<protein>
    <recommendedName>
        <fullName evidence="4">Large ribosomal subunit protein bL17</fullName>
    </recommendedName>
</protein>
<dbReference type="RefSeq" id="WP_109016450.1">
    <property type="nucleotide sequence ID" value="NZ_BDOQ01000018.1"/>
</dbReference>
<dbReference type="PROSITE" id="PS01167">
    <property type="entry name" value="RIBOSOMAL_L17"/>
    <property type="match status" value="1"/>
</dbReference>
<evidence type="ECO:0000313" key="6">
    <source>
        <dbReference type="EMBL" id="GBG15288.1"/>
    </source>
</evidence>
<dbReference type="Proteomes" id="UP000245081">
    <property type="component" value="Unassembled WGS sequence"/>
</dbReference>
<dbReference type="SUPFAM" id="SSF64263">
    <property type="entry name" value="Prokaryotic ribosomal protein L17"/>
    <property type="match status" value="1"/>
</dbReference>
<dbReference type="GO" id="GO:0022625">
    <property type="term" value="C:cytosolic large ribosomal subunit"/>
    <property type="evidence" value="ECO:0007669"/>
    <property type="project" value="TreeGrafter"/>
</dbReference>
<dbReference type="NCBIfam" id="TIGR00059">
    <property type="entry name" value="L17"/>
    <property type="match status" value="1"/>
</dbReference>
<gene>
    <name evidence="4 6" type="primary">rplQ</name>
    <name evidence="6" type="ORF">NMK_2891</name>
</gene>
<comment type="subunit">
    <text evidence="4">Part of the 50S ribosomal subunit. Contacts protein L32.</text>
</comment>
<dbReference type="GO" id="GO:0003735">
    <property type="term" value="F:structural constituent of ribosome"/>
    <property type="evidence" value="ECO:0007669"/>
    <property type="project" value="InterPro"/>
</dbReference>
<evidence type="ECO:0000256" key="2">
    <source>
        <dbReference type="ARBA" id="ARBA00022980"/>
    </source>
</evidence>